<proteinExistence type="predicted"/>
<dbReference type="AlphaFoldDB" id="A0AA42I935"/>
<dbReference type="InterPro" id="IPR002716">
    <property type="entry name" value="PIN_dom"/>
</dbReference>
<gene>
    <name evidence="2" type="ORF">N7644_11890</name>
</gene>
<comment type="caution">
    <text evidence="2">The sequence shown here is derived from an EMBL/GenBank/DDBJ whole genome shotgun (WGS) entry which is preliminary data.</text>
</comment>
<evidence type="ECO:0000313" key="3">
    <source>
        <dbReference type="Proteomes" id="UP001159329"/>
    </source>
</evidence>
<dbReference type="Proteomes" id="UP001159329">
    <property type="component" value="Unassembled WGS sequence"/>
</dbReference>
<organism evidence="2 3">
    <name type="scientific">Acinetobacter courvalinii</name>
    <dbReference type="NCBI Taxonomy" id="280147"/>
    <lineage>
        <taxon>Bacteria</taxon>
        <taxon>Pseudomonadati</taxon>
        <taxon>Pseudomonadota</taxon>
        <taxon>Gammaproteobacteria</taxon>
        <taxon>Moraxellales</taxon>
        <taxon>Moraxellaceae</taxon>
        <taxon>Acinetobacter</taxon>
    </lineage>
</organism>
<reference evidence="2" key="1">
    <citation type="submission" date="2022-09" db="EMBL/GenBank/DDBJ databases">
        <title>Intensive care unit water sources are persistently colonized with multi-drug resistant bacteria and are the site of extensive horizontal gene transfer of antibiotic resistance genes.</title>
        <authorList>
            <person name="Diorio-Toth L."/>
        </authorList>
    </citation>
    <scope>NUCLEOTIDE SEQUENCE</scope>
    <source>
        <strain evidence="2">GD04005</strain>
    </source>
</reference>
<protein>
    <submittedName>
        <fullName evidence="2">PIN domain-containing protein</fullName>
    </submittedName>
</protein>
<feature type="domain" description="PIN" evidence="1">
    <location>
        <begin position="4"/>
        <end position="117"/>
    </location>
</feature>
<dbReference type="SUPFAM" id="SSF88723">
    <property type="entry name" value="PIN domain-like"/>
    <property type="match status" value="1"/>
</dbReference>
<evidence type="ECO:0000259" key="1">
    <source>
        <dbReference type="Pfam" id="PF13470"/>
    </source>
</evidence>
<dbReference type="Gene3D" id="3.40.50.1010">
    <property type="entry name" value="5'-nuclease"/>
    <property type="match status" value="1"/>
</dbReference>
<evidence type="ECO:0000313" key="2">
    <source>
        <dbReference type="EMBL" id="MDH0564380.1"/>
    </source>
</evidence>
<dbReference type="Pfam" id="PF13470">
    <property type="entry name" value="PIN_3"/>
    <property type="match status" value="1"/>
</dbReference>
<dbReference type="InterPro" id="IPR029060">
    <property type="entry name" value="PIN-like_dom_sf"/>
</dbReference>
<dbReference type="EMBL" id="JAOEEO010000003">
    <property type="protein sequence ID" value="MDH0564380.1"/>
    <property type="molecule type" value="Genomic_DNA"/>
</dbReference>
<dbReference type="RefSeq" id="WP_202740916.1">
    <property type="nucleotide sequence ID" value="NZ_DALZFD010000032.1"/>
</dbReference>
<accession>A0AA42I935</accession>
<sequence>MSERIFIDSDVILDVALARQPFVEASQSVLALCENRTFTGCISSNSVANIYYILRKLGGDEKARIFIKQLLKFFVIIPVDHVGITNALESKFTDFEDAIQHFAALSFGCTMIVTRNIQDYKFAELKVVLPSVFID</sequence>
<name>A0AA42I935_9GAMM</name>